<evidence type="ECO:0000256" key="3">
    <source>
        <dbReference type="ARBA" id="ARBA00022833"/>
    </source>
</evidence>
<sequence>MESSAEKLRGLRITSLDEDDDETVVPHQPLPGPAAAAADYEDDDEDEEEEAEVTLGVLKKPKRPGLLLRHLFQQGRRHPGSCANAIVLNSIFCTAWLDPVNLPSGKSSCCAFCGEPLQFVLQIYAPIEDNAAAFHRTLFVFMCPSMACLLRDQHEQWQHKHGNPCRSVKVFRCQLPRTNAFYSTEPPKHDGSDKPLCPGAPVCHWCGTWKGDKICSSCKKARYCSEKHQALHWRTGHKNDCLQLISSSDASKYVLTAIGKVPASTSWPEFEIETDFEGTFDSDSCDENNSKSLVMHRHGKPDAMTQSWMDQFEADADNKCWASFQERVSRAPNQVLRYCREPNAKPLWALSSGCPPNADIPSCSSCKGPLCYEFQDDARTSCTDGYSAVPVSLARPQPDVDGRRVTVSLAHRKPKTTCPVPGLLRVENAAAGRERASSLADSGRKANRKGQGERNVLTSARRFHGRRVAAIDAAHASRHTWRAGGARKASITREDLSGGAPAGAGKSRIRWPFIFLSRWPLPTYRCLGLVRQVAGRGKGAAINKWGIGLGTCELLGGTGGTLC</sequence>
<keyword evidence="2 4" id="KW-0863">Zinc-finger</keyword>
<dbReference type="Gene3D" id="6.10.140.2220">
    <property type="match status" value="1"/>
</dbReference>
<feature type="region of interest" description="Disordered" evidence="5">
    <location>
        <begin position="484"/>
        <end position="504"/>
    </location>
</feature>
<evidence type="ECO:0000256" key="2">
    <source>
        <dbReference type="ARBA" id="ARBA00022771"/>
    </source>
</evidence>
<dbReference type="InterPro" id="IPR002893">
    <property type="entry name" value="Znf_MYND"/>
</dbReference>
<dbReference type="Proteomes" id="UP000275267">
    <property type="component" value="Unassembled WGS sequence"/>
</dbReference>
<feature type="region of interest" description="Disordered" evidence="5">
    <location>
        <begin position="434"/>
        <end position="457"/>
    </location>
</feature>
<gene>
    <name evidence="7" type="ORF">C2845_PM02G28840</name>
</gene>
<keyword evidence="8" id="KW-1185">Reference proteome</keyword>
<dbReference type="PANTHER" id="PTHR12298:SF4">
    <property type="entry name" value="PROGRAMMED CELL DEATH PROTEIN 2"/>
    <property type="match status" value="1"/>
</dbReference>
<dbReference type="PROSITE" id="PS50865">
    <property type="entry name" value="ZF_MYND_2"/>
    <property type="match status" value="1"/>
</dbReference>
<dbReference type="STRING" id="4540.A0A3L6SGD1"/>
<feature type="region of interest" description="Disordered" evidence="5">
    <location>
        <begin position="1"/>
        <end position="47"/>
    </location>
</feature>
<evidence type="ECO:0000259" key="6">
    <source>
        <dbReference type="PROSITE" id="PS50865"/>
    </source>
</evidence>
<dbReference type="OrthoDB" id="443682at2759"/>
<dbReference type="EMBL" id="PQIB02000005">
    <property type="protein sequence ID" value="RLN20048.1"/>
    <property type="molecule type" value="Genomic_DNA"/>
</dbReference>
<feature type="domain" description="MYND-type" evidence="6">
    <location>
        <begin position="203"/>
        <end position="241"/>
    </location>
</feature>
<dbReference type="PANTHER" id="PTHR12298">
    <property type="entry name" value="PCDC2 PROGRAMMED CELL DEATH PROTEIN 2 -RELATED"/>
    <property type="match status" value="1"/>
</dbReference>
<dbReference type="SUPFAM" id="SSF144232">
    <property type="entry name" value="HIT/MYND zinc finger-like"/>
    <property type="match status" value="1"/>
</dbReference>
<proteinExistence type="predicted"/>
<accession>A0A3L6SGD1</accession>
<dbReference type="PROSITE" id="PS01360">
    <property type="entry name" value="ZF_MYND_1"/>
    <property type="match status" value="1"/>
</dbReference>
<keyword evidence="3" id="KW-0862">Zinc</keyword>
<reference evidence="8" key="1">
    <citation type="journal article" date="2019" name="Nat. Commun.">
        <title>The genome of broomcorn millet.</title>
        <authorList>
            <person name="Zou C."/>
            <person name="Miki D."/>
            <person name="Li D."/>
            <person name="Tang Q."/>
            <person name="Xiao L."/>
            <person name="Rajput S."/>
            <person name="Deng P."/>
            <person name="Jia W."/>
            <person name="Huang R."/>
            <person name="Zhang M."/>
            <person name="Sun Y."/>
            <person name="Hu J."/>
            <person name="Fu X."/>
            <person name="Schnable P.S."/>
            <person name="Li F."/>
            <person name="Zhang H."/>
            <person name="Feng B."/>
            <person name="Zhu X."/>
            <person name="Liu R."/>
            <person name="Schnable J.C."/>
            <person name="Zhu J.-K."/>
            <person name="Zhang H."/>
        </authorList>
    </citation>
    <scope>NUCLEOTIDE SEQUENCE [LARGE SCALE GENOMIC DNA]</scope>
</reference>
<protein>
    <submittedName>
        <fullName evidence="7">Programmed cell death protein 2</fullName>
    </submittedName>
</protein>
<comment type="caution">
    <text evidence="7">The sequence shown here is derived from an EMBL/GenBank/DDBJ whole genome shotgun (WGS) entry which is preliminary data.</text>
</comment>
<dbReference type="GO" id="GO:0008270">
    <property type="term" value="F:zinc ion binding"/>
    <property type="evidence" value="ECO:0007669"/>
    <property type="project" value="UniProtKB-KW"/>
</dbReference>
<name>A0A3L6SGD1_PANMI</name>
<evidence type="ECO:0000256" key="5">
    <source>
        <dbReference type="SAM" id="MobiDB-lite"/>
    </source>
</evidence>
<dbReference type="AlphaFoldDB" id="A0A3L6SGD1"/>
<evidence type="ECO:0000313" key="8">
    <source>
        <dbReference type="Proteomes" id="UP000275267"/>
    </source>
</evidence>
<organism evidence="7 8">
    <name type="scientific">Panicum miliaceum</name>
    <name type="common">Proso millet</name>
    <name type="synonym">Broomcorn millet</name>
    <dbReference type="NCBI Taxonomy" id="4540"/>
    <lineage>
        <taxon>Eukaryota</taxon>
        <taxon>Viridiplantae</taxon>
        <taxon>Streptophyta</taxon>
        <taxon>Embryophyta</taxon>
        <taxon>Tracheophyta</taxon>
        <taxon>Spermatophyta</taxon>
        <taxon>Magnoliopsida</taxon>
        <taxon>Liliopsida</taxon>
        <taxon>Poales</taxon>
        <taxon>Poaceae</taxon>
        <taxon>PACMAD clade</taxon>
        <taxon>Panicoideae</taxon>
        <taxon>Panicodae</taxon>
        <taxon>Paniceae</taxon>
        <taxon>Panicinae</taxon>
        <taxon>Panicum</taxon>
        <taxon>Panicum sect. Panicum</taxon>
    </lineage>
</organism>
<keyword evidence="1" id="KW-0479">Metal-binding</keyword>
<dbReference type="InterPro" id="IPR007320">
    <property type="entry name" value="PDCD2_C"/>
</dbReference>
<evidence type="ECO:0000256" key="1">
    <source>
        <dbReference type="ARBA" id="ARBA00022723"/>
    </source>
</evidence>
<evidence type="ECO:0000256" key="4">
    <source>
        <dbReference type="PROSITE-ProRule" id="PRU00134"/>
    </source>
</evidence>
<evidence type="ECO:0000313" key="7">
    <source>
        <dbReference type="EMBL" id="RLN20048.1"/>
    </source>
</evidence>
<dbReference type="Pfam" id="PF01753">
    <property type="entry name" value="zf-MYND"/>
    <property type="match status" value="1"/>
</dbReference>
<dbReference type="GO" id="GO:0005737">
    <property type="term" value="C:cytoplasm"/>
    <property type="evidence" value="ECO:0007669"/>
    <property type="project" value="InterPro"/>
</dbReference>
<dbReference type="Pfam" id="PF04194">
    <property type="entry name" value="PDCD2_C"/>
    <property type="match status" value="1"/>
</dbReference>